<dbReference type="GO" id="GO:0005829">
    <property type="term" value="C:cytosol"/>
    <property type="evidence" value="ECO:0007669"/>
    <property type="project" value="TreeGrafter"/>
</dbReference>
<comment type="similarity">
    <text evidence="3">Belongs to the class-I pyridine nucleotide-disulfide oxidoreductase family.</text>
</comment>
<feature type="binding site" evidence="13">
    <location>
        <position position="205"/>
    </location>
    <ligand>
        <name>NAD(+)</name>
        <dbReference type="ChEBI" id="CHEBI:57540"/>
    </ligand>
</feature>
<dbReference type="PRINTS" id="PR00368">
    <property type="entry name" value="FADPNR"/>
</dbReference>
<dbReference type="NCBIfam" id="NF003585">
    <property type="entry name" value="PRK05249.1"/>
    <property type="match status" value="1"/>
</dbReference>
<keyword evidence="9" id="KW-0521">NADP</keyword>
<keyword evidence="11 13" id="KW-0520">NAD</keyword>
<dbReference type="InterPro" id="IPR050151">
    <property type="entry name" value="Class-I_Pyr_Nuc-Dis_Oxidored"/>
</dbReference>
<dbReference type="AlphaFoldDB" id="A0A1F6H2T1"/>
<evidence type="ECO:0000256" key="1">
    <source>
        <dbReference type="ARBA" id="ARBA00002842"/>
    </source>
</evidence>
<dbReference type="InterPro" id="IPR001100">
    <property type="entry name" value="Pyr_nuc-diS_OxRdtase"/>
</dbReference>
<feature type="domain" description="FAD/NAD(P)-binding" evidence="15">
    <location>
        <begin position="6"/>
        <end position="325"/>
    </location>
</feature>
<reference evidence="16 17" key="1">
    <citation type="journal article" date="2016" name="Nat. Commun.">
        <title>Thousands of microbial genomes shed light on interconnected biogeochemical processes in an aquifer system.</title>
        <authorList>
            <person name="Anantharaman K."/>
            <person name="Brown C.T."/>
            <person name="Hug L.A."/>
            <person name="Sharon I."/>
            <person name="Castelle C.J."/>
            <person name="Probst A.J."/>
            <person name="Thomas B.C."/>
            <person name="Singh A."/>
            <person name="Wilkins M.J."/>
            <person name="Karaoz U."/>
            <person name="Brodie E.L."/>
            <person name="Williams K.H."/>
            <person name="Hubbard S.S."/>
            <person name="Banfield J.F."/>
        </authorList>
    </citation>
    <scope>NUCLEOTIDE SEQUENCE [LARGE SCALE GENOMIC DNA]</scope>
</reference>
<dbReference type="PANTHER" id="PTHR22912">
    <property type="entry name" value="DISULFIDE OXIDOREDUCTASE"/>
    <property type="match status" value="1"/>
</dbReference>
<dbReference type="Pfam" id="PF07992">
    <property type="entry name" value="Pyr_redox_2"/>
    <property type="match status" value="1"/>
</dbReference>
<dbReference type="SUPFAM" id="SSF55424">
    <property type="entry name" value="FAD/NAD-linked reductases, dimerisation (C-terminal) domain"/>
    <property type="match status" value="1"/>
</dbReference>
<feature type="domain" description="Pyridine nucleotide-disulphide oxidoreductase dimerisation" evidence="14">
    <location>
        <begin position="346"/>
        <end position="451"/>
    </location>
</feature>
<dbReference type="GO" id="GO:0004148">
    <property type="term" value="F:dihydrolipoyl dehydrogenase (NADH) activity"/>
    <property type="evidence" value="ECO:0007669"/>
    <property type="project" value="TreeGrafter"/>
</dbReference>
<dbReference type="Gene3D" id="3.50.50.60">
    <property type="entry name" value="FAD/NAD(P)-binding domain"/>
    <property type="match status" value="2"/>
</dbReference>
<evidence type="ECO:0000259" key="14">
    <source>
        <dbReference type="Pfam" id="PF02852"/>
    </source>
</evidence>
<evidence type="ECO:0000256" key="5">
    <source>
        <dbReference type="ARBA" id="ARBA00016603"/>
    </source>
</evidence>
<evidence type="ECO:0000256" key="8">
    <source>
        <dbReference type="ARBA" id="ARBA00022827"/>
    </source>
</evidence>
<evidence type="ECO:0000256" key="10">
    <source>
        <dbReference type="ARBA" id="ARBA00023002"/>
    </source>
</evidence>
<feature type="binding site" evidence="13">
    <location>
        <position position="269"/>
    </location>
    <ligand>
        <name>NAD(+)</name>
        <dbReference type="ChEBI" id="CHEBI:57540"/>
    </ligand>
</feature>
<evidence type="ECO:0000256" key="12">
    <source>
        <dbReference type="ARBA" id="ARBA00031183"/>
    </source>
</evidence>
<dbReference type="Gene3D" id="3.30.390.30">
    <property type="match status" value="1"/>
</dbReference>
<evidence type="ECO:0000256" key="9">
    <source>
        <dbReference type="ARBA" id="ARBA00022857"/>
    </source>
</evidence>
<evidence type="ECO:0000256" key="7">
    <source>
        <dbReference type="ARBA" id="ARBA00022630"/>
    </source>
</evidence>
<keyword evidence="8 13" id="KW-0274">FAD</keyword>
<dbReference type="InterPro" id="IPR023753">
    <property type="entry name" value="FAD/NAD-binding_dom"/>
</dbReference>
<comment type="function">
    <text evidence="1">Conversion of NADPH, generated by peripheral catabolic pathways, to NADH, which can enter the respiratory chain for energy generation.</text>
</comment>
<keyword evidence="13" id="KW-0547">Nucleotide-binding</keyword>
<dbReference type="SUPFAM" id="SSF51905">
    <property type="entry name" value="FAD/NAD(P)-binding domain"/>
    <property type="match status" value="1"/>
</dbReference>
<dbReference type="PIRSF" id="PIRSF000350">
    <property type="entry name" value="Mercury_reductase_MerA"/>
    <property type="match status" value="1"/>
</dbReference>
<gene>
    <name evidence="16" type="ORF">A2557_06835</name>
</gene>
<dbReference type="PANTHER" id="PTHR22912:SF93">
    <property type="entry name" value="SOLUBLE PYRIDINE NUCLEOTIDE TRANSHYDROGENASE"/>
    <property type="match status" value="1"/>
</dbReference>
<accession>A0A1F6H2T1</accession>
<organism evidence="16 17">
    <name type="scientific">Candidatus Lambdaproteobacteria bacterium RIFOXYD2_FULL_56_26</name>
    <dbReference type="NCBI Taxonomy" id="1817773"/>
    <lineage>
        <taxon>Bacteria</taxon>
        <taxon>Pseudomonadati</taxon>
        <taxon>Pseudomonadota</taxon>
        <taxon>Candidatus Lambdaproteobacteria</taxon>
    </lineage>
</organism>
<feature type="binding site" evidence="13">
    <location>
        <begin position="182"/>
        <end position="189"/>
    </location>
    <ligand>
        <name>NAD(+)</name>
        <dbReference type="ChEBI" id="CHEBI:57540"/>
    </ligand>
</feature>
<sequence length="467" mass="50107">MASTTYDVAVIGSGPAGEKAALEAARLGAKTLVIERLADPGGAGTLSGTIPSKSLRETVIFLERRTFDRYASVRSEPAPMLTVGELMDRKNRVIAARVAEILAGYRKAGVDFLQGRAHFLVPQLLGVESKAGPTQVRAQKTIIAVGTSPYHPPGVDFSCPRILDSDRILELKELPQSLLVYGGGVIGCEYACIFARLGCLVTLVEPRGQVLNFLDSDLSLALVRAMSASGVQFRLGQDFESLKGQTDRVRLTLKTGEVLESQYLLYANGRQGNVQGLGLEQVGIEVNHRNQIEVNENYQTLIPHIYAVGDIIGMPSLVSISNEEGRMAARHSVTGQRGHKITGPYPCAVYTLPEVAMIGPTEEALKQSGKEYKVGIAHYQDLARGEILGVQEGLIKLLFEPSTGKLLAVHILGQQASELIHIGQAVMAFGGTVHYFVEEIFNFPSLSSGYKVAALNGLKALAGAGPT</sequence>
<dbReference type="InterPro" id="IPR036188">
    <property type="entry name" value="FAD/NAD-bd_sf"/>
</dbReference>
<evidence type="ECO:0000256" key="2">
    <source>
        <dbReference type="ARBA" id="ARBA00004496"/>
    </source>
</evidence>
<evidence type="ECO:0000256" key="3">
    <source>
        <dbReference type="ARBA" id="ARBA00007532"/>
    </source>
</evidence>
<evidence type="ECO:0000256" key="4">
    <source>
        <dbReference type="ARBA" id="ARBA00012772"/>
    </source>
</evidence>
<feature type="binding site" evidence="13">
    <location>
        <position position="53"/>
    </location>
    <ligand>
        <name>FAD</name>
        <dbReference type="ChEBI" id="CHEBI:57692"/>
    </ligand>
</feature>
<evidence type="ECO:0000313" key="17">
    <source>
        <dbReference type="Proteomes" id="UP000177583"/>
    </source>
</evidence>
<keyword evidence="7" id="KW-0285">Flavoprotein</keyword>
<evidence type="ECO:0000256" key="6">
    <source>
        <dbReference type="ARBA" id="ARBA00022490"/>
    </source>
</evidence>
<feature type="binding site" evidence="13">
    <location>
        <position position="310"/>
    </location>
    <ligand>
        <name>FAD</name>
        <dbReference type="ChEBI" id="CHEBI:57692"/>
    </ligand>
</feature>
<evidence type="ECO:0000256" key="13">
    <source>
        <dbReference type="PIRSR" id="PIRSR000350-3"/>
    </source>
</evidence>
<keyword evidence="6" id="KW-0963">Cytoplasm</keyword>
<dbReference type="Pfam" id="PF02852">
    <property type="entry name" value="Pyr_redox_dim"/>
    <property type="match status" value="1"/>
</dbReference>
<dbReference type="Proteomes" id="UP000177583">
    <property type="component" value="Unassembled WGS sequence"/>
</dbReference>
<comment type="subcellular location">
    <subcellularLocation>
        <location evidence="2">Cytoplasm</location>
    </subcellularLocation>
</comment>
<evidence type="ECO:0000259" key="15">
    <source>
        <dbReference type="Pfam" id="PF07992"/>
    </source>
</evidence>
<evidence type="ECO:0000256" key="11">
    <source>
        <dbReference type="ARBA" id="ARBA00023027"/>
    </source>
</evidence>
<evidence type="ECO:0000313" key="16">
    <source>
        <dbReference type="EMBL" id="OGH04698.1"/>
    </source>
</evidence>
<dbReference type="PRINTS" id="PR00411">
    <property type="entry name" value="PNDRDTASEI"/>
</dbReference>
<dbReference type="InterPro" id="IPR016156">
    <property type="entry name" value="FAD/NAD-linked_Rdtase_dimer_sf"/>
</dbReference>
<dbReference type="EMBL" id="MFNF01000001">
    <property type="protein sequence ID" value="OGH04698.1"/>
    <property type="molecule type" value="Genomic_DNA"/>
</dbReference>
<dbReference type="GO" id="GO:0006103">
    <property type="term" value="P:2-oxoglutarate metabolic process"/>
    <property type="evidence" value="ECO:0007669"/>
    <property type="project" value="TreeGrafter"/>
</dbReference>
<dbReference type="GO" id="GO:0003957">
    <property type="term" value="F:NAD(P)+ transhydrogenase (Si-specific) activity"/>
    <property type="evidence" value="ECO:0007669"/>
    <property type="project" value="UniProtKB-EC"/>
</dbReference>
<dbReference type="EC" id="1.6.1.1" evidence="4"/>
<proteinExistence type="inferred from homology"/>
<keyword evidence="10" id="KW-0560">Oxidoreductase</keyword>
<dbReference type="GO" id="GO:0050660">
    <property type="term" value="F:flavin adenine dinucleotide binding"/>
    <property type="evidence" value="ECO:0007669"/>
    <property type="project" value="TreeGrafter"/>
</dbReference>
<comment type="caution">
    <text evidence="16">The sequence shown here is derived from an EMBL/GenBank/DDBJ whole genome shotgun (WGS) entry which is preliminary data.</text>
</comment>
<comment type="cofactor">
    <cofactor evidence="13">
        <name>FAD</name>
        <dbReference type="ChEBI" id="CHEBI:57692"/>
    </cofactor>
    <text evidence="13">Binds 1 FAD per subunit.</text>
</comment>
<protein>
    <recommendedName>
        <fullName evidence="5">Soluble pyridine nucleotide transhydrogenase</fullName>
        <ecNumber evidence="4">1.6.1.1</ecNumber>
    </recommendedName>
    <alternativeName>
        <fullName evidence="12">NAD(P)(+) transhydrogenase [B-specific]</fullName>
    </alternativeName>
</protein>
<dbReference type="InterPro" id="IPR004099">
    <property type="entry name" value="Pyr_nucl-diS_OxRdtase_dimer"/>
</dbReference>
<name>A0A1F6H2T1_9PROT</name>